<dbReference type="GeneID" id="68103205"/>
<gene>
    <name evidence="3" type="ORF">C9374_010751</name>
</gene>
<feature type="transmembrane region" description="Helical" evidence="2">
    <location>
        <begin position="504"/>
        <end position="523"/>
    </location>
</feature>
<feature type="transmembrane region" description="Helical" evidence="2">
    <location>
        <begin position="333"/>
        <end position="349"/>
    </location>
</feature>
<feature type="transmembrane region" description="Helical" evidence="2">
    <location>
        <begin position="309"/>
        <end position="327"/>
    </location>
</feature>
<keyword evidence="4" id="KW-1185">Reference proteome</keyword>
<evidence type="ECO:0000256" key="2">
    <source>
        <dbReference type="SAM" id="Phobius"/>
    </source>
</evidence>
<dbReference type="AlphaFoldDB" id="A0AA88KJ20"/>
<dbReference type="RefSeq" id="XP_044543641.1">
    <property type="nucleotide sequence ID" value="XM_044686330.1"/>
</dbReference>
<evidence type="ECO:0000313" key="4">
    <source>
        <dbReference type="Proteomes" id="UP000816034"/>
    </source>
</evidence>
<feature type="transmembrane region" description="Helical" evidence="2">
    <location>
        <begin position="29"/>
        <end position="47"/>
    </location>
</feature>
<dbReference type="EMBL" id="PYSW02000045">
    <property type="protein sequence ID" value="KAG2374467.1"/>
    <property type="molecule type" value="Genomic_DNA"/>
</dbReference>
<accession>A0AA88KJ20</accession>
<keyword evidence="2" id="KW-1133">Transmembrane helix</keyword>
<feature type="transmembrane region" description="Helical" evidence="2">
    <location>
        <begin position="210"/>
        <end position="231"/>
    </location>
</feature>
<name>A0AA88KJ20_NAELO</name>
<evidence type="ECO:0000256" key="1">
    <source>
        <dbReference type="SAM" id="MobiDB-lite"/>
    </source>
</evidence>
<feature type="transmembrane region" description="Helical" evidence="2">
    <location>
        <begin position="171"/>
        <end position="190"/>
    </location>
</feature>
<keyword evidence="2" id="KW-0812">Transmembrane</keyword>
<dbReference type="Proteomes" id="UP000816034">
    <property type="component" value="Unassembled WGS sequence"/>
</dbReference>
<feature type="transmembrane region" description="Helical" evidence="2">
    <location>
        <begin position="356"/>
        <end position="375"/>
    </location>
</feature>
<protein>
    <submittedName>
        <fullName evidence="3">Uncharacterized protein</fullName>
    </submittedName>
</protein>
<reference evidence="3 4" key="1">
    <citation type="journal article" date="2018" name="BMC Genomics">
        <title>The genome of Naegleria lovaniensis, the basis for a comparative approach to unravel pathogenicity factors of the human pathogenic amoeba N. fowleri.</title>
        <authorList>
            <person name="Liechti N."/>
            <person name="Schurch N."/>
            <person name="Bruggmann R."/>
            <person name="Wittwer M."/>
        </authorList>
    </citation>
    <scope>NUCLEOTIDE SEQUENCE [LARGE SCALE GENOMIC DNA]</scope>
    <source>
        <strain evidence="3 4">ATCC 30569</strain>
    </source>
</reference>
<proteinExistence type="predicted"/>
<organism evidence="3 4">
    <name type="scientific">Naegleria lovaniensis</name>
    <name type="common">Amoeba</name>
    <dbReference type="NCBI Taxonomy" id="51637"/>
    <lineage>
        <taxon>Eukaryota</taxon>
        <taxon>Discoba</taxon>
        <taxon>Heterolobosea</taxon>
        <taxon>Tetramitia</taxon>
        <taxon>Eutetramitia</taxon>
        <taxon>Vahlkampfiidae</taxon>
        <taxon>Naegleria</taxon>
    </lineage>
</organism>
<evidence type="ECO:0000313" key="3">
    <source>
        <dbReference type="EMBL" id="KAG2374467.1"/>
    </source>
</evidence>
<sequence>MFSLGQPHSSSHGKNNNTSGRRMNRSSSLMTLCLIFSFIILFLMNRFEAVVEASRMVSPRSELLSSSGSSSLISLNREKAFSLLDGVNALKADTNNASNYNNTYLTLQCATNPLLGPDNQYPKDGDPKNGFLWFMNGCHFDPTSTYIPSNTKQALYRLSQYVLQWFDMFRFVNPFLFALCFLLPFLLSVYDEDHYTEELGSNFAYYVLQTLALFFRLAIVQSFNMVLLLAIRQPCPCSCRFVGSGNLHQGGDIDSQSMNGFFSVMQEPFSPSNVTAGTTFILGNSLGWCMPNEEVLMGIVLIMHVLERYSVFVGLPALIILPCTAILAGESSVGQMLTSLAIGIIYHFYSTRTPLVLRSIDFVITFVGGIIALFVAKHFYPEVDFAYTTLFWEGLIYQIFSILMLFLCFSMAFLKRMLLKWSLYRLSPKDIQYMNMKLLPDNQSFSTFDKQLEEMQQGDGIRSSVNDRIKRRRSRRVGVSEEENLSLIQDYNGNVFSRLYHKKYLMILVLFITFISLCALHVLSEWMNEALSFGRDKF</sequence>
<feature type="region of interest" description="Disordered" evidence="1">
    <location>
        <begin position="1"/>
        <end position="23"/>
    </location>
</feature>
<keyword evidence="2" id="KW-0472">Membrane</keyword>
<comment type="caution">
    <text evidence="3">The sequence shown here is derived from an EMBL/GenBank/DDBJ whole genome shotgun (WGS) entry which is preliminary data.</text>
</comment>
<feature type="transmembrane region" description="Helical" evidence="2">
    <location>
        <begin position="395"/>
        <end position="414"/>
    </location>
</feature>